<name>A0A0S7YBK3_UNCT6</name>
<gene>
    <name evidence="1" type="ORF">AMJ52_07725</name>
</gene>
<proteinExistence type="predicted"/>
<organism evidence="1 2">
    <name type="scientific">candidate division TA06 bacterium DG_78</name>
    <dbReference type="NCBI Taxonomy" id="1703772"/>
    <lineage>
        <taxon>Bacteria</taxon>
        <taxon>Bacteria division TA06</taxon>
    </lineage>
</organism>
<evidence type="ECO:0000313" key="1">
    <source>
        <dbReference type="EMBL" id="KPJ72020.1"/>
    </source>
</evidence>
<reference evidence="1 2" key="1">
    <citation type="journal article" date="2015" name="Microbiome">
        <title>Genomic resolution of linkages in carbon, nitrogen, and sulfur cycling among widespread estuary sediment bacteria.</title>
        <authorList>
            <person name="Baker B.J."/>
            <person name="Lazar C.S."/>
            <person name="Teske A.P."/>
            <person name="Dick G.J."/>
        </authorList>
    </citation>
    <scope>NUCLEOTIDE SEQUENCE [LARGE SCALE GENOMIC DNA]</scope>
    <source>
        <strain evidence="1">DG_78</strain>
    </source>
</reference>
<accession>A0A0S7YBK3</accession>
<dbReference type="EMBL" id="LJNI01000105">
    <property type="protein sequence ID" value="KPJ72020.1"/>
    <property type="molecule type" value="Genomic_DNA"/>
</dbReference>
<sequence>MTRRGFLKALGLITPIVLFFGKIPKLLWAGKWEHSTKNFWKDKQFVQKNIDVSGYQSGTIKAKIDGNWQEFQIRKASEEFSKWNVERRLEFLEKIKEAMRTGKMPELGGPHSGAVATYGLGRLDSQFTINNAIKGIGLAPKDEHIDKAIVKLKETYENPMPEKMGVLKSFYEDPAFVDWRKQTSLELYATPEFETHTFLNAMENPVATIVFLDVPSFELRTIVRVVHPEDESALPSEKKLLEFVNLAHEYMHGKFTRYFPLLLFYIIEEFDNTPGSKRGIRSIPPLPTE</sequence>
<protein>
    <submittedName>
        <fullName evidence="1">Uncharacterized protein</fullName>
    </submittedName>
</protein>
<dbReference type="Proteomes" id="UP000051012">
    <property type="component" value="Unassembled WGS sequence"/>
</dbReference>
<evidence type="ECO:0000313" key="2">
    <source>
        <dbReference type="Proteomes" id="UP000051012"/>
    </source>
</evidence>
<comment type="caution">
    <text evidence="1">The sequence shown here is derived from an EMBL/GenBank/DDBJ whole genome shotgun (WGS) entry which is preliminary data.</text>
</comment>
<dbReference type="AlphaFoldDB" id="A0A0S7YBK3"/>